<dbReference type="STRING" id="44252.DJ90_376"/>
<evidence type="ECO:0000313" key="2">
    <source>
        <dbReference type="Proteomes" id="UP000029278"/>
    </source>
</evidence>
<comment type="caution">
    <text evidence="1">The sequence shown here is derived from an EMBL/GenBank/DDBJ whole genome shotgun (WGS) entry which is preliminary data.</text>
</comment>
<dbReference type="Proteomes" id="UP000029278">
    <property type="component" value="Unassembled WGS sequence"/>
</dbReference>
<name>A0A090ZFM9_PAEMA</name>
<sequence length="626" mass="70369">MIPKKRERSRSIGTFQRLPCHVHSVVQLIQMNWTTAEESVGKRMEIYEKLVLANDDFVQDAMERQVLDTASRFYGGVADPANGLAWPSHGGTPKEMAAWACALINEDSRFYHHEELLHRLELAAEFMLRSQHADGSISPPWTNLHSPPDTAFVVSGLAQVYELLNAHAAVYEQIRKAAADIRRFLERTIPVLQTGGCHTPNHRWVIASALGFMFKLTGRAKLKERAEQWLAEGLDCTEDGEWTERSNGIYNAVSDLVLYYAAELLGRPELLEPVRRNLRMMAYLIHPGGDVVTDYSGRQDFGRQSDLSGFFLILKLMEERDRDPLFAALADLAGEALGQPGMLPNNALIGYLRYPELRRRKVEPGPLPDRYKVVINGGFPRERYLQAMEAAGHGGRIYHSRLHPDFGAPVARQREGKTSVTVMAEANSFFALRHGEARLLGVQIGTSFGPGFVKFQTLERLGQGYRLRAEEYKGYYGPVPARHLPAAAGEAVSPWYLLPHHLREVTHEQKHEVELELAETGQGWSLRLCCRLPEVLMTQVSFIFGSEGAWFGEGVASAGEGTYFWKDGRVRYSSGSDWIELEGGGHEHSAKELNNLSYPPDCRTLLVNLLTPYDRTFQLRLSPAQE</sequence>
<gene>
    <name evidence="1" type="ORF">DJ90_376</name>
</gene>
<keyword evidence="1" id="KW-0808">Transferase</keyword>
<proteinExistence type="predicted"/>
<evidence type="ECO:0000313" key="1">
    <source>
        <dbReference type="EMBL" id="KFN10094.1"/>
    </source>
</evidence>
<dbReference type="HOGENOM" id="CLU_030794_0_0_9"/>
<keyword evidence="2" id="KW-1185">Reference proteome</keyword>
<dbReference type="Gene3D" id="1.50.10.20">
    <property type="match status" value="1"/>
</dbReference>
<dbReference type="SUPFAM" id="SSF48239">
    <property type="entry name" value="Terpenoid cyclases/Protein prenyltransferases"/>
    <property type="match status" value="1"/>
</dbReference>
<dbReference type="AlphaFoldDB" id="A0A090ZFM9"/>
<accession>A0A090ZFM9</accession>
<dbReference type="InterPro" id="IPR008930">
    <property type="entry name" value="Terpenoid_cyclase/PrenylTrfase"/>
</dbReference>
<organism evidence="1 2">
    <name type="scientific">Paenibacillus macerans</name>
    <name type="common">Bacillus macerans</name>
    <dbReference type="NCBI Taxonomy" id="44252"/>
    <lineage>
        <taxon>Bacteria</taxon>
        <taxon>Bacillati</taxon>
        <taxon>Bacillota</taxon>
        <taxon>Bacilli</taxon>
        <taxon>Bacillales</taxon>
        <taxon>Paenibacillaceae</taxon>
        <taxon>Paenibacillus</taxon>
    </lineage>
</organism>
<dbReference type="PATRIC" id="fig|44252.3.peg.1608"/>
<protein>
    <submittedName>
        <fullName evidence="1">Prenyltransferase-like family protein</fullName>
    </submittedName>
</protein>
<dbReference type="EMBL" id="JMQA01000020">
    <property type="protein sequence ID" value="KFN10094.1"/>
    <property type="molecule type" value="Genomic_DNA"/>
</dbReference>
<reference evidence="1 2" key="1">
    <citation type="submission" date="2014-04" db="EMBL/GenBank/DDBJ databases">
        <authorList>
            <person name="Bishop-Lilly K.A."/>
            <person name="Broomall S.M."/>
            <person name="Chain P.S."/>
            <person name="Chertkov O."/>
            <person name="Coyne S.R."/>
            <person name="Daligault H.E."/>
            <person name="Davenport K.W."/>
            <person name="Erkkila T."/>
            <person name="Frey K.G."/>
            <person name="Gibbons H.S."/>
            <person name="Gu W."/>
            <person name="Jaissle J."/>
            <person name="Johnson S.L."/>
            <person name="Koroleva G.I."/>
            <person name="Ladner J.T."/>
            <person name="Lo C.-C."/>
            <person name="Minogue T.D."/>
            <person name="Munk C."/>
            <person name="Palacios G.F."/>
            <person name="Redden C.L."/>
            <person name="Rosenzweig C.N."/>
            <person name="Scholz M.B."/>
            <person name="Teshima H."/>
            <person name="Xu Y."/>
        </authorList>
    </citation>
    <scope>NUCLEOTIDE SEQUENCE [LARGE SCALE GENOMIC DNA]</scope>
    <source>
        <strain evidence="1 2">8244</strain>
    </source>
</reference>
<dbReference type="GO" id="GO:0016740">
    <property type="term" value="F:transferase activity"/>
    <property type="evidence" value="ECO:0007669"/>
    <property type="project" value="UniProtKB-KW"/>
</dbReference>